<dbReference type="AlphaFoldDB" id="A0A645GUA6"/>
<evidence type="ECO:0000313" key="2">
    <source>
        <dbReference type="EMBL" id="MPN30355.1"/>
    </source>
</evidence>
<dbReference type="EMBL" id="VSSQ01081440">
    <property type="protein sequence ID" value="MPN30355.1"/>
    <property type="molecule type" value="Genomic_DNA"/>
</dbReference>
<accession>A0A645GUA6</accession>
<gene>
    <name evidence="2" type="ORF">SDC9_177826</name>
</gene>
<proteinExistence type="predicted"/>
<reference evidence="2" key="1">
    <citation type="submission" date="2019-08" db="EMBL/GenBank/DDBJ databases">
        <authorList>
            <person name="Kucharzyk K."/>
            <person name="Murdoch R.W."/>
            <person name="Higgins S."/>
            <person name="Loffler F."/>
        </authorList>
    </citation>
    <scope>NUCLEOTIDE SEQUENCE</scope>
</reference>
<evidence type="ECO:0000256" key="1">
    <source>
        <dbReference type="SAM" id="MobiDB-lite"/>
    </source>
</evidence>
<name>A0A645GUA6_9ZZZZ</name>
<protein>
    <submittedName>
        <fullName evidence="2">Uncharacterized protein</fullName>
    </submittedName>
</protein>
<feature type="region of interest" description="Disordered" evidence="1">
    <location>
        <begin position="1"/>
        <end position="65"/>
    </location>
</feature>
<organism evidence="2">
    <name type="scientific">bioreactor metagenome</name>
    <dbReference type="NCBI Taxonomy" id="1076179"/>
    <lineage>
        <taxon>unclassified sequences</taxon>
        <taxon>metagenomes</taxon>
        <taxon>ecological metagenomes</taxon>
    </lineage>
</organism>
<comment type="caution">
    <text evidence="2">The sequence shown here is derived from an EMBL/GenBank/DDBJ whole genome shotgun (WGS) entry which is preliminary data.</text>
</comment>
<sequence length="65" mass="7028">MLAKPVGDGEHQVCRGGALGQLPGEFEPDDPWDQHRDRLTQHGRLGLDTADSPTDHAQPIHHGGV</sequence>